<organism evidence="2">
    <name type="scientific">Vecturithrix granuli</name>
    <dbReference type="NCBI Taxonomy" id="1499967"/>
    <lineage>
        <taxon>Bacteria</taxon>
        <taxon>Candidatus Moduliflexota</taxon>
        <taxon>Candidatus Vecturitrichia</taxon>
        <taxon>Candidatus Vecturitrichales</taxon>
        <taxon>Candidatus Vecturitrichaceae</taxon>
        <taxon>Candidatus Vecturithrix</taxon>
    </lineage>
</organism>
<dbReference type="PANTHER" id="PTHR47099">
    <property type="entry name" value="METHYLCOBAMIDE:COM METHYLTRANSFERASE MTBA"/>
    <property type="match status" value="1"/>
</dbReference>
<dbReference type="GO" id="GO:0008168">
    <property type="term" value="F:methyltransferase activity"/>
    <property type="evidence" value="ECO:0007669"/>
    <property type="project" value="UniProtKB-KW"/>
</dbReference>
<keyword evidence="2" id="KW-0489">Methyltransferase</keyword>
<protein>
    <submittedName>
        <fullName evidence="2">Methyltransferase MtaA/CmuA family</fullName>
    </submittedName>
</protein>
<dbReference type="InterPro" id="IPR038071">
    <property type="entry name" value="UROD/MetE-like_sf"/>
</dbReference>
<dbReference type="STRING" id="1499967.U27_02803"/>
<feature type="domain" description="Uroporphyrinogen decarboxylase (URO-D)" evidence="1">
    <location>
        <begin position="163"/>
        <end position="387"/>
    </location>
</feature>
<gene>
    <name evidence="2" type="ORF">U27_02803</name>
</gene>
<dbReference type="Proteomes" id="UP000030661">
    <property type="component" value="Unassembled WGS sequence"/>
</dbReference>
<dbReference type="AlphaFoldDB" id="A0A081BU37"/>
<sequence>MNGRERMACAMQHQLPDRVPVMCQLALGHYFLNTEIPPYKIWFTSEGFAEALVALQRRYRFDGILVNLPGRPERLLDEIVSIEENKEGQTLIWRSGDRTFFPRDDNPQHTVADPNHPTRADFATIDPQQLDNLDGFTGYVWNTYHVPWISGKTRPGPLTEIPPYFFRTLDLVKAMVNDGVSVHGEVFSPFTHFVELFGYEQALMNLVTDKAKTHALLDRFTASSIAWGVAQAQHGVDAVLISSAFVGGPFLSRKMYQEFVVPYERRLTDAIKTTGVPVYTHTCGHIGDRLELMLATGTQGIDTLDPPPLGNTELAEAKTLIGGRAFIKGNMNGVELLAMKAKEEVIEHASERLRIGKPGGGYILSTACSVPPKTEPWKLELLVPLAEKLGVY</sequence>
<evidence type="ECO:0000313" key="2">
    <source>
        <dbReference type="EMBL" id="GAK55842.1"/>
    </source>
</evidence>
<keyword evidence="3" id="KW-1185">Reference proteome</keyword>
<dbReference type="Gene3D" id="3.20.20.210">
    <property type="match status" value="1"/>
</dbReference>
<dbReference type="Pfam" id="PF01208">
    <property type="entry name" value="URO-D"/>
    <property type="match status" value="1"/>
</dbReference>
<dbReference type="InterPro" id="IPR052024">
    <property type="entry name" value="Methanogen_methyltrans"/>
</dbReference>
<keyword evidence="2" id="KW-0808">Transferase</keyword>
<reference evidence="2" key="1">
    <citation type="journal article" date="2015" name="PeerJ">
        <title>First genomic representation of candidate bacterial phylum KSB3 points to enhanced environmental sensing as a trigger of wastewater bulking.</title>
        <authorList>
            <person name="Sekiguchi Y."/>
            <person name="Ohashi A."/>
            <person name="Parks D.H."/>
            <person name="Yamauchi T."/>
            <person name="Tyson G.W."/>
            <person name="Hugenholtz P."/>
        </authorList>
    </citation>
    <scope>NUCLEOTIDE SEQUENCE [LARGE SCALE GENOMIC DNA]</scope>
</reference>
<dbReference type="PANTHER" id="PTHR47099:SF1">
    <property type="entry name" value="METHYLCOBAMIDE:COM METHYLTRANSFERASE MTBA"/>
    <property type="match status" value="1"/>
</dbReference>
<proteinExistence type="predicted"/>
<name>A0A081BU37_VECG1</name>
<evidence type="ECO:0000259" key="1">
    <source>
        <dbReference type="Pfam" id="PF01208"/>
    </source>
</evidence>
<dbReference type="GO" id="GO:0032259">
    <property type="term" value="P:methylation"/>
    <property type="evidence" value="ECO:0007669"/>
    <property type="project" value="UniProtKB-KW"/>
</dbReference>
<dbReference type="InterPro" id="IPR000257">
    <property type="entry name" value="Uroporphyrinogen_deCOase"/>
</dbReference>
<dbReference type="eggNOG" id="COG0407">
    <property type="taxonomic scope" value="Bacteria"/>
</dbReference>
<dbReference type="GO" id="GO:0004853">
    <property type="term" value="F:uroporphyrinogen decarboxylase activity"/>
    <property type="evidence" value="ECO:0007669"/>
    <property type="project" value="InterPro"/>
</dbReference>
<dbReference type="EMBL" id="DF820464">
    <property type="protein sequence ID" value="GAK55842.1"/>
    <property type="molecule type" value="Genomic_DNA"/>
</dbReference>
<dbReference type="SUPFAM" id="SSF51726">
    <property type="entry name" value="UROD/MetE-like"/>
    <property type="match status" value="1"/>
</dbReference>
<evidence type="ECO:0000313" key="3">
    <source>
        <dbReference type="Proteomes" id="UP000030661"/>
    </source>
</evidence>
<dbReference type="GO" id="GO:0006779">
    <property type="term" value="P:porphyrin-containing compound biosynthetic process"/>
    <property type="evidence" value="ECO:0007669"/>
    <property type="project" value="InterPro"/>
</dbReference>
<dbReference type="HOGENOM" id="CLU_040933_2_1_0"/>
<accession>A0A081BU37</accession>